<gene>
    <name evidence="10" type="primary">LOC101882231</name>
</gene>
<evidence type="ECO:0000256" key="3">
    <source>
        <dbReference type="ARBA" id="ARBA00022525"/>
    </source>
</evidence>
<keyword evidence="5 8" id="KW-0732">Signal</keyword>
<evidence type="ECO:0000256" key="4">
    <source>
        <dbReference type="ARBA" id="ARBA00022685"/>
    </source>
</evidence>
<dbReference type="KEGG" id="dre:101882231"/>
<dbReference type="GO" id="GO:0005576">
    <property type="term" value="C:extracellular region"/>
    <property type="evidence" value="ECO:0007669"/>
    <property type="project" value="UniProtKB-SubCell"/>
</dbReference>
<evidence type="ECO:0000256" key="2">
    <source>
        <dbReference type="ARBA" id="ARBA00007518"/>
    </source>
</evidence>
<proteinExistence type="inferred from homology"/>
<evidence type="ECO:0000256" key="5">
    <source>
        <dbReference type="ARBA" id="ARBA00022729"/>
    </source>
</evidence>
<organism evidence="9 10">
    <name type="scientific">Danio rerio</name>
    <name type="common">Zebrafish</name>
    <name type="synonym">Brachydanio rerio</name>
    <dbReference type="NCBI Taxonomy" id="7955"/>
    <lineage>
        <taxon>Eukaryota</taxon>
        <taxon>Metazoa</taxon>
        <taxon>Chordata</taxon>
        <taxon>Craniata</taxon>
        <taxon>Vertebrata</taxon>
        <taxon>Euteleostomi</taxon>
        <taxon>Actinopterygii</taxon>
        <taxon>Neopterygii</taxon>
        <taxon>Teleostei</taxon>
        <taxon>Ostariophysi</taxon>
        <taxon>Cypriniformes</taxon>
        <taxon>Danionidae</taxon>
        <taxon>Danioninae</taxon>
        <taxon>Danio</taxon>
    </lineage>
</organism>
<dbReference type="GeneID" id="101882231"/>
<keyword evidence="9" id="KW-1185">Reference proteome</keyword>
<comment type="subcellular location">
    <subcellularLocation>
        <location evidence="1">Secreted</location>
    </subcellularLocation>
</comment>
<evidence type="ECO:0000313" key="9">
    <source>
        <dbReference type="Proteomes" id="UP000000437"/>
    </source>
</evidence>
<dbReference type="GO" id="GO:0007217">
    <property type="term" value="P:tachykinin receptor signaling pathway"/>
    <property type="evidence" value="ECO:0007669"/>
    <property type="project" value="InterPro"/>
</dbReference>
<dbReference type="InterPro" id="IPR013055">
    <property type="entry name" value="Tachy_Neuro_lke_CS"/>
</dbReference>
<keyword evidence="4" id="KW-0165">Cleavage on pair of basic residues</keyword>
<feature type="signal peptide" evidence="8">
    <location>
        <begin position="1"/>
        <end position="20"/>
    </location>
</feature>
<name>A0A8M3B216_DANRE</name>
<keyword evidence="6" id="KW-0027">Amidation</keyword>
<dbReference type="PANTHER" id="PTHR11250">
    <property type="entry name" value="TACHYKININ"/>
    <property type="match status" value="1"/>
</dbReference>
<sequence length="100" mass="11366">MRIVLLLFLLFSALNHFILSQNEESWINEGYPDEVNLLEADLQTALERVSRAPGLQQVFGLMGKRSSARSQITRRRQKFQTFVGLMGKRNVAESGQTQAL</sequence>
<dbReference type="OrthoDB" id="9936276at2759"/>
<dbReference type="PRINTS" id="PR01829">
    <property type="entry name" value="PROTACHYKNIN"/>
</dbReference>
<evidence type="ECO:0000256" key="8">
    <source>
        <dbReference type="SAM" id="SignalP"/>
    </source>
</evidence>
<dbReference type="RefSeq" id="XP_009290958.1">
    <property type="nucleotide sequence ID" value="XM_009292683.4"/>
</dbReference>
<evidence type="ECO:0000256" key="7">
    <source>
        <dbReference type="ARBA" id="ARBA00023320"/>
    </source>
</evidence>
<feature type="chain" id="PRO_5035433533" evidence="8">
    <location>
        <begin position="21"/>
        <end position="100"/>
    </location>
</feature>
<dbReference type="InterPro" id="IPR008216">
    <property type="entry name" value="Tachykinin_fam"/>
</dbReference>
<dbReference type="PROSITE" id="PS00267">
    <property type="entry name" value="TACHYKININ"/>
    <property type="match status" value="1"/>
</dbReference>
<comment type="similarity">
    <text evidence="2">Belongs to the tachykinin family.</text>
</comment>
<keyword evidence="7" id="KW-0527">Neuropeptide</keyword>
<evidence type="ECO:0000313" key="10">
    <source>
        <dbReference type="RefSeq" id="XP_009290958.1"/>
    </source>
</evidence>
<protein>
    <submittedName>
        <fullName evidence="10">Uncharacterized protein</fullName>
    </submittedName>
</protein>
<dbReference type="PANTHER" id="PTHR11250:SF0">
    <property type="entry name" value="TACHYKININ PRECURSOR 1"/>
    <property type="match status" value="1"/>
</dbReference>
<evidence type="ECO:0000256" key="6">
    <source>
        <dbReference type="ARBA" id="ARBA00022815"/>
    </source>
</evidence>
<keyword evidence="3" id="KW-0964">Secreted</keyword>
<dbReference type="Proteomes" id="UP000000437">
    <property type="component" value="Chromosome 16"/>
</dbReference>
<dbReference type="GO" id="GO:0007218">
    <property type="term" value="P:neuropeptide signaling pathway"/>
    <property type="evidence" value="ECO:0007669"/>
    <property type="project" value="UniProtKB-KW"/>
</dbReference>
<reference evidence="10" key="1">
    <citation type="submission" date="2025-08" db="UniProtKB">
        <authorList>
            <consortium name="RefSeq"/>
        </authorList>
    </citation>
    <scope>IDENTIFICATION</scope>
    <source>
        <strain evidence="10">Tuebingen</strain>
        <tissue evidence="10">Fibroblasts and whole tissue</tissue>
    </source>
</reference>
<dbReference type="AlphaFoldDB" id="A0A8M3B216"/>
<accession>A0A8M3B216</accession>
<evidence type="ECO:0000256" key="1">
    <source>
        <dbReference type="ARBA" id="ARBA00004613"/>
    </source>
</evidence>